<keyword evidence="2" id="KW-1133">Transmembrane helix</keyword>
<dbReference type="STRING" id="874156.GCA_001021555_02230"/>
<dbReference type="Proteomes" id="UP000053455">
    <property type="component" value="Unassembled WGS sequence"/>
</dbReference>
<accession>A0A0H0XM27</accession>
<dbReference type="OrthoDB" id="9766361at2"/>
<sequence>MQRLVSLLVLLLAITALRPGPALADPADIEAASRGVVRVVIIGRDGEELFPISHGTGFAVGRERIVTNAHVVRQAIEDPRLTIGIVPADGDRAVYARLVSVSPRNDLALIEATEPLGLPPLTIAGNPATSGTVTSVGYPLNVDRAQGLSFSDMFRPQPPVTSTGFLSGRRPSRDFDTLLHTAPIAAGNSGGPLVDQCGRVIGVNSFGAESAGSDAEFFFAISTRELLPFLRANDVSPLLNSGECRSIEQLDAEQSARETAARDAEERIAQERSAAEAQRTADMRRTVTFEVMEERDNNLALAFLLLLIGGGALGVFTFAHMQKDYRLRAAAGAMAVVAVAGALIAWFTRPAFAEIDARVEESLRAAMESTDTGEITPIAGGADAGNYVCVLDTRRSRVVGDPAEDIPLGWSDDGCVNGRTQYGLSNGEWTRIFVPASEAAVSINSFDPVAGEFVMERYLLNRDAMSTARSARGAYRAPSCEAGADAARELGNSQAAIAAVLPDRPNERLVYSCTVAETG</sequence>
<comment type="caution">
    <text evidence="4">The sequence shown here is derived from an EMBL/GenBank/DDBJ whole genome shotgun (WGS) entry which is preliminary data.</text>
</comment>
<evidence type="ECO:0000313" key="5">
    <source>
        <dbReference type="Proteomes" id="UP000053455"/>
    </source>
</evidence>
<feature type="transmembrane region" description="Helical" evidence="2">
    <location>
        <begin position="299"/>
        <end position="318"/>
    </location>
</feature>
<dbReference type="AlphaFoldDB" id="A0A0H0XM27"/>
<dbReference type="InterPro" id="IPR009003">
    <property type="entry name" value="Peptidase_S1_PA"/>
</dbReference>
<evidence type="ECO:0008006" key="6">
    <source>
        <dbReference type="Google" id="ProtNLM"/>
    </source>
</evidence>
<evidence type="ECO:0000256" key="3">
    <source>
        <dbReference type="SAM" id="SignalP"/>
    </source>
</evidence>
<dbReference type="EMBL" id="LBHU01000003">
    <property type="protein sequence ID" value="KLI63379.1"/>
    <property type="molecule type" value="Genomic_DNA"/>
</dbReference>
<keyword evidence="2" id="KW-0812">Transmembrane</keyword>
<feature type="transmembrane region" description="Helical" evidence="2">
    <location>
        <begin position="330"/>
        <end position="348"/>
    </location>
</feature>
<evidence type="ECO:0000256" key="2">
    <source>
        <dbReference type="SAM" id="Phobius"/>
    </source>
</evidence>
<evidence type="ECO:0000256" key="1">
    <source>
        <dbReference type="SAM" id="Coils"/>
    </source>
</evidence>
<evidence type="ECO:0000313" key="4">
    <source>
        <dbReference type="EMBL" id="KLI63379.1"/>
    </source>
</evidence>
<dbReference type="InterPro" id="IPR043504">
    <property type="entry name" value="Peptidase_S1_PA_chymotrypsin"/>
</dbReference>
<dbReference type="RefSeq" id="WP_047094275.1">
    <property type="nucleotide sequence ID" value="NZ_LBHU01000003.1"/>
</dbReference>
<name>A0A0H0XM27_9SPHN</name>
<dbReference type="InterPro" id="IPR001940">
    <property type="entry name" value="Peptidase_S1C"/>
</dbReference>
<proteinExistence type="predicted"/>
<feature type="chain" id="PRO_5002589410" description="Protease" evidence="3">
    <location>
        <begin position="25"/>
        <end position="519"/>
    </location>
</feature>
<dbReference type="GO" id="GO:0004252">
    <property type="term" value="F:serine-type endopeptidase activity"/>
    <property type="evidence" value="ECO:0007669"/>
    <property type="project" value="InterPro"/>
</dbReference>
<dbReference type="PATRIC" id="fig|874156.12.peg.2262"/>
<dbReference type="GO" id="GO:0006508">
    <property type="term" value="P:proteolysis"/>
    <property type="evidence" value="ECO:0007669"/>
    <property type="project" value="InterPro"/>
</dbReference>
<keyword evidence="3" id="KW-0732">Signal</keyword>
<dbReference type="SUPFAM" id="SSF50494">
    <property type="entry name" value="Trypsin-like serine proteases"/>
    <property type="match status" value="1"/>
</dbReference>
<keyword evidence="2" id="KW-0472">Membrane</keyword>
<feature type="signal peptide" evidence="3">
    <location>
        <begin position="1"/>
        <end position="24"/>
    </location>
</feature>
<dbReference type="PANTHER" id="PTHR43019:SF23">
    <property type="entry name" value="PROTEASE DO-LIKE 5, CHLOROPLASTIC"/>
    <property type="match status" value="1"/>
</dbReference>
<organism evidence="4 5">
    <name type="scientific">Aurantiacibacter marinus</name>
    <dbReference type="NCBI Taxonomy" id="874156"/>
    <lineage>
        <taxon>Bacteria</taxon>
        <taxon>Pseudomonadati</taxon>
        <taxon>Pseudomonadota</taxon>
        <taxon>Alphaproteobacteria</taxon>
        <taxon>Sphingomonadales</taxon>
        <taxon>Erythrobacteraceae</taxon>
        <taxon>Aurantiacibacter</taxon>
    </lineage>
</organism>
<gene>
    <name evidence="4" type="ORF">AAV99_11025</name>
</gene>
<protein>
    <recommendedName>
        <fullName evidence="6">Protease</fullName>
    </recommendedName>
</protein>
<reference evidence="4 5" key="1">
    <citation type="submission" date="2015-04" db="EMBL/GenBank/DDBJ databases">
        <title>The draft genome sequence of Erythrobacter marinus HWDM-33.</title>
        <authorList>
            <person name="Zhuang L."/>
            <person name="Liu Y."/>
            <person name="Shao Z."/>
        </authorList>
    </citation>
    <scope>NUCLEOTIDE SEQUENCE [LARGE SCALE GENOMIC DNA]</scope>
    <source>
        <strain evidence="4 5">HWDM-33</strain>
    </source>
</reference>
<dbReference type="Gene3D" id="2.40.10.10">
    <property type="entry name" value="Trypsin-like serine proteases"/>
    <property type="match status" value="2"/>
</dbReference>
<feature type="coiled-coil region" evidence="1">
    <location>
        <begin position="247"/>
        <end position="281"/>
    </location>
</feature>
<dbReference type="PRINTS" id="PR00834">
    <property type="entry name" value="PROTEASES2C"/>
</dbReference>
<dbReference type="PANTHER" id="PTHR43019">
    <property type="entry name" value="SERINE ENDOPROTEASE DEGS"/>
    <property type="match status" value="1"/>
</dbReference>
<keyword evidence="5" id="KW-1185">Reference proteome</keyword>
<dbReference type="Pfam" id="PF13365">
    <property type="entry name" value="Trypsin_2"/>
    <property type="match status" value="1"/>
</dbReference>
<keyword evidence="1" id="KW-0175">Coiled coil</keyword>